<dbReference type="Pfam" id="PF00069">
    <property type="entry name" value="Pkinase"/>
    <property type="match status" value="1"/>
</dbReference>
<feature type="domain" description="Protein kinase" evidence="1">
    <location>
        <begin position="1"/>
        <end position="159"/>
    </location>
</feature>
<dbReference type="InterPro" id="IPR008271">
    <property type="entry name" value="Ser/Thr_kinase_AS"/>
</dbReference>
<dbReference type="PROSITE" id="PS00108">
    <property type="entry name" value="PROTEIN_KINASE_ST"/>
    <property type="match status" value="1"/>
</dbReference>
<evidence type="ECO:0000313" key="3">
    <source>
        <dbReference type="Proteomes" id="UP000800094"/>
    </source>
</evidence>
<proteinExistence type="predicted"/>
<dbReference type="OrthoDB" id="4062651at2759"/>
<dbReference type="EMBL" id="ML987208">
    <property type="protein sequence ID" value="KAF2242479.1"/>
    <property type="molecule type" value="Genomic_DNA"/>
</dbReference>
<dbReference type="RefSeq" id="XP_033677483.1">
    <property type="nucleotide sequence ID" value="XM_033820146.1"/>
</dbReference>
<dbReference type="PANTHER" id="PTHR48011">
    <property type="entry name" value="CCR4-NOT TRANSCRIPTIONAL COMPLEX SUBUNIT CAF120-RELATED"/>
    <property type="match status" value="1"/>
</dbReference>
<dbReference type="GO" id="GO:0004672">
    <property type="term" value="F:protein kinase activity"/>
    <property type="evidence" value="ECO:0007669"/>
    <property type="project" value="InterPro"/>
</dbReference>
<dbReference type="AlphaFoldDB" id="A0A6A6HX58"/>
<dbReference type="GO" id="GO:0005524">
    <property type="term" value="F:ATP binding"/>
    <property type="evidence" value="ECO:0007669"/>
    <property type="project" value="InterPro"/>
</dbReference>
<sequence length="159" mass="17795">MSGEIQYPAWIEALVDSVRVPSWSACLYTWKKIKHKDLKSSNILITRENIFIADFVTSTDFSDRSASRTDTEGRGTPRYFALEVAEWGPNGRASGVFSLGCIFPDIAYVLFGRLDLLKGMMPDRDNSFHANLDMTDAWLRQLSSRGGLVADSLSSFARC</sequence>
<dbReference type="SUPFAM" id="SSF56112">
    <property type="entry name" value="Protein kinase-like (PK-like)"/>
    <property type="match status" value="1"/>
</dbReference>
<dbReference type="PANTHER" id="PTHR48011:SF4">
    <property type="entry name" value="MITOGEN-ACTIVATED PROTEIN KINASE KINASE KINASE 19"/>
    <property type="match status" value="1"/>
</dbReference>
<dbReference type="PROSITE" id="PS50011">
    <property type="entry name" value="PROTEIN_KINASE_DOM"/>
    <property type="match status" value="1"/>
</dbReference>
<gene>
    <name evidence="2" type="ORF">BU26DRAFT_161750</name>
</gene>
<accession>A0A6A6HX58</accession>
<dbReference type="Proteomes" id="UP000800094">
    <property type="component" value="Unassembled WGS sequence"/>
</dbReference>
<dbReference type="GeneID" id="54573476"/>
<protein>
    <recommendedName>
        <fullName evidence="1">Protein kinase domain-containing protein</fullName>
    </recommendedName>
</protein>
<dbReference type="GO" id="GO:0007165">
    <property type="term" value="P:signal transduction"/>
    <property type="evidence" value="ECO:0007669"/>
    <property type="project" value="TreeGrafter"/>
</dbReference>
<dbReference type="InterPro" id="IPR000719">
    <property type="entry name" value="Prot_kinase_dom"/>
</dbReference>
<evidence type="ECO:0000313" key="2">
    <source>
        <dbReference type="EMBL" id="KAF2242479.1"/>
    </source>
</evidence>
<name>A0A6A6HX58_9PLEO</name>
<organism evidence="2 3">
    <name type="scientific">Trematosphaeria pertusa</name>
    <dbReference type="NCBI Taxonomy" id="390896"/>
    <lineage>
        <taxon>Eukaryota</taxon>
        <taxon>Fungi</taxon>
        <taxon>Dikarya</taxon>
        <taxon>Ascomycota</taxon>
        <taxon>Pezizomycotina</taxon>
        <taxon>Dothideomycetes</taxon>
        <taxon>Pleosporomycetidae</taxon>
        <taxon>Pleosporales</taxon>
        <taxon>Massarineae</taxon>
        <taxon>Trematosphaeriaceae</taxon>
        <taxon>Trematosphaeria</taxon>
    </lineage>
</organism>
<dbReference type="Gene3D" id="1.10.510.10">
    <property type="entry name" value="Transferase(Phosphotransferase) domain 1"/>
    <property type="match status" value="1"/>
</dbReference>
<keyword evidence="3" id="KW-1185">Reference proteome</keyword>
<dbReference type="InterPro" id="IPR011009">
    <property type="entry name" value="Kinase-like_dom_sf"/>
</dbReference>
<dbReference type="InterPro" id="IPR052751">
    <property type="entry name" value="Plant_MAPKKK"/>
</dbReference>
<evidence type="ECO:0000259" key="1">
    <source>
        <dbReference type="PROSITE" id="PS50011"/>
    </source>
</evidence>
<reference evidence="2" key="1">
    <citation type="journal article" date="2020" name="Stud. Mycol.">
        <title>101 Dothideomycetes genomes: a test case for predicting lifestyles and emergence of pathogens.</title>
        <authorList>
            <person name="Haridas S."/>
            <person name="Albert R."/>
            <person name="Binder M."/>
            <person name="Bloem J."/>
            <person name="Labutti K."/>
            <person name="Salamov A."/>
            <person name="Andreopoulos B."/>
            <person name="Baker S."/>
            <person name="Barry K."/>
            <person name="Bills G."/>
            <person name="Bluhm B."/>
            <person name="Cannon C."/>
            <person name="Castanera R."/>
            <person name="Culley D."/>
            <person name="Daum C."/>
            <person name="Ezra D."/>
            <person name="Gonzalez J."/>
            <person name="Henrissat B."/>
            <person name="Kuo A."/>
            <person name="Liang C."/>
            <person name="Lipzen A."/>
            <person name="Lutzoni F."/>
            <person name="Magnuson J."/>
            <person name="Mondo S."/>
            <person name="Nolan M."/>
            <person name="Ohm R."/>
            <person name="Pangilinan J."/>
            <person name="Park H.-J."/>
            <person name="Ramirez L."/>
            <person name="Alfaro M."/>
            <person name="Sun H."/>
            <person name="Tritt A."/>
            <person name="Yoshinaga Y."/>
            <person name="Zwiers L.-H."/>
            <person name="Turgeon B."/>
            <person name="Goodwin S."/>
            <person name="Spatafora J."/>
            <person name="Crous P."/>
            <person name="Grigoriev I."/>
        </authorList>
    </citation>
    <scope>NUCLEOTIDE SEQUENCE</scope>
    <source>
        <strain evidence="2">CBS 122368</strain>
    </source>
</reference>